<evidence type="ECO:0000313" key="6">
    <source>
        <dbReference type="Proteomes" id="UP000198282"/>
    </source>
</evidence>
<comment type="similarity">
    <text evidence="1">Belongs to the peptidase S33 family.</text>
</comment>
<dbReference type="EMBL" id="FZOD01000062">
    <property type="protein sequence ID" value="SNT55620.1"/>
    <property type="molecule type" value="Genomic_DNA"/>
</dbReference>
<gene>
    <name evidence="5" type="ORF">SAMN05216276_106212</name>
</gene>
<evidence type="ECO:0000259" key="4">
    <source>
        <dbReference type="Pfam" id="PF06441"/>
    </source>
</evidence>
<proteinExistence type="inferred from homology"/>
<dbReference type="InterPro" id="IPR029058">
    <property type="entry name" value="AB_hydrolase_fold"/>
</dbReference>
<feature type="domain" description="Epoxide hydrolase N-terminal" evidence="4">
    <location>
        <begin position="26"/>
        <end position="113"/>
    </location>
</feature>
<protein>
    <submittedName>
        <fullName evidence="5">Pimeloyl-ACP methyl ester carboxylesterase</fullName>
    </submittedName>
</protein>
<evidence type="ECO:0000256" key="1">
    <source>
        <dbReference type="ARBA" id="ARBA00010088"/>
    </source>
</evidence>
<dbReference type="Pfam" id="PF06441">
    <property type="entry name" value="EHN"/>
    <property type="match status" value="1"/>
</dbReference>
<evidence type="ECO:0000313" key="5">
    <source>
        <dbReference type="EMBL" id="SNT55620.1"/>
    </source>
</evidence>
<reference evidence="5 6" key="1">
    <citation type="submission" date="2017-06" db="EMBL/GenBank/DDBJ databases">
        <authorList>
            <person name="Kim H.J."/>
            <person name="Triplett B.A."/>
        </authorList>
    </citation>
    <scope>NUCLEOTIDE SEQUENCE [LARGE SCALE GENOMIC DNA]</scope>
    <source>
        <strain evidence="5 6">CGMCC 4.2132</strain>
    </source>
</reference>
<dbReference type="SUPFAM" id="SSF53474">
    <property type="entry name" value="alpha/beta-Hydrolases"/>
    <property type="match status" value="1"/>
</dbReference>
<dbReference type="RefSeq" id="WP_245878814.1">
    <property type="nucleotide sequence ID" value="NZ_FZOD01000062.1"/>
</dbReference>
<dbReference type="InterPro" id="IPR016292">
    <property type="entry name" value="Epoxide_hydrolase"/>
</dbReference>
<accession>A0A239NLH5</accession>
<keyword evidence="3" id="KW-0378">Hydrolase</keyword>
<evidence type="ECO:0000256" key="2">
    <source>
        <dbReference type="ARBA" id="ARBA00022797"/>
    </source>
</evidence>
<organism evidence="5 6">
    <name type="scientific">Streptosporangium subroseum</name>
    <dbReference type="NCBI Taxonomy" id="106412"/>
    <lineage>
        <taxon>Bacteria</taxon>
        <taxon>Bacillati</taxon>
        <taxon>Actinomycetota</taxon>
        <taxon>Actinomycetes</taxon>
        <taxon>Streptosporangiales</taxon>
        <taxon>Streptosporangiaceae</taxon>
        <taxon>Streptosporangium</taxon>
    </lineage>
</organism>
<dbReference type="PANTHER" id="PTHR21661:SF35">
    <property type="entry name" value="EPOXIDE HYDROLASE"/>
    <property type="match status" value="1"/>
</dbReference>
<dbReference type="Gene3D" id="3.40.50.1820">
    <property type="entry name" value="alpha/beta hydrolase"/>
    <property type="match status" value="1"/>
</dbReference>
<keyword evidence="6" id="KW-1185">Reference proteome</keyword>
<evidence type="ECO:0000256" key="3">
    <source>
        <dbReference type="ARBA" id="ARBA00022801"/>
    </source>
</evidence>
<dbReference type="GO" id="GO:0097176">
    <property type="term" value="P:epoxide metabolic process"/>
    <property type="evidence" value="ECO:0007669"/>
    <property type="project" value="TreeGrafter"/>
</dbReference>
<dbReference type="GO" id="GO:0004301">
    <property type="term" value="F:epoxide hydrolase activity"/>
    <property type="evidence" value="ECO:0007669"/>
    <property type="project" value="TreeGrafter"/>
</dbReference>
<keyword evidence="2" id="KW-0058">Aromatic hydrocarbons catabolism</keyword>
<name>A0A239NLH5_9ACTN</name>
<dbReference type="InterPro" id="IPR010497">
    <property type="entry name" value="Epoxide_hydro_N"/>
</dbReference>
<dbReference type="AlphaFoldDB" id="A0A239NLH5"/>
<dbReference type="PIRSF" id="PIRSF001112">
    <property type="entry name" value="Epoxide_hydrolase"/>
    <property type="match status" value="1"/>
</dbReference>
<dbReference type="PANTHER" id="PTHR21661">
    <property type="entry name" value="EPOXIDE HYDROLASE 1-RELATED"/>
    <property type="match status" value="1"/>
</dbReference>
<dbReference type="Proteomes" id="UP000198282">
    <property type="component" value="Unassembled WGS sequence"/>
</dbReference>
<sequence>MHLAQGPLRDGQELAYLLVRPVRGGLQEWLRRTRWTPEIPGANWSRGVPVDYLKGLADYWARDFDWRAAEADLNQWPQFITEIQGQIVHFKHIRSERQDAKALLLLHDNPGATMGLLDVLEPLSRDFHLVVPAMPGFGFSSPLTTTGWTVKRTAAAFAELMERLGYDQYGSHGGGGGANLSVELGRQVPDRLIGLHVNAYVAFPGDDLEGLTETEQARMAAIQRFMQDGFGFNIIMSTRPQTIAYGLHDSPVGQLAWVVEKFKEWTDPKSELPEDAFSRDRILTDVSTQWFTGTSGSIAQSYHDAAHDPGAWGPKERVTVPTAFVVTPGDVTIRRFAERDTTVARWTELDKGGAYVALEQPDMLVEDVREFFAGL</sequence>